<feature type="transmembrane region" description="Helical" evidence="1">
    <location>
        <begin position="109"/>
        <end position="129"/>
    </location>
</feature>
<reference evidence="2 3" key="1">
    <citation type="submission" date="2020-10" db="EMBL/GenBank/DDBJ databases">
        <title>ChiBAC.</title>
        <authorList>
            <person name="Zenner C."/>
            <person name="Hitch T.C.A."/>
            <person name="Clavel T."/>
        </authorList>
    </citation>
    <scope>NUCLEOTIDE SEQUENCE [LARGE SCALE GENOMIC DNA]</scope>
    <source>
        <strain evidence="2 3">DSM 107456</strain>
    </source>
</reference>
<dbReference type="RefSeq" id="WP_193536779.1">
    <property type="nucleotide sequence ID" value="NZ_AP031438.1"/>
</dbReference>
<dbReference type="EMBL" id="JADCKF010000003">
    <property type="protein sequence ID" value="MBE5055337.1"/>
    <property type="molecule type" value="Genomic_DNA"/>
</dbReference>
<gene>
    <name evidence="2" type="ORF">INF37_04900</name>
</gene>
<accession>A0ABR9R9H4</accession>
<sequence>MPRARSGGAREVALPAVLAALSLLLLYGASIAPSGRMGLVALSGLVPAAAVVSGGLHAGLLCYGAAGILGLLLVPDKGSALLYLLFFGLYPVIKSRAERLRTRLAEYGLKLLCFNLALTILWFGFRGLFLPFLPEALRMTALVYLVGNPVFLVYDFGCSKVISLYVARLGRRLGK</sequence>
<keyword evidence="1" id="KW-0472">Membrane</keyword>
<keyword evidence="3" id="KW-1185">Reference proteome</keyword>
<comment type="caution">
    <text evidence="2">The sequence shown here is derived from an EMBL/GenBank/DDBJ whole genome shotgun (WGS) entry which is preliminary data.</text>
</comment>
<keyword evidence="1" id="KW-1133">Transmembrane helix</keyword>
<keyword evidence="1" id="KW-0812">Transmembrane</keyword>
<feature type="transmembrane region" description="Helical" evidence="1">
    <location>
        <begin position="141"/>
        <end position="167"/>
    </location>
</feature>
<proteinExistence type="predicted"/>
<name>A0ABR9R9H4_9FIRM</name>
<feature type="transmembrane region" description="Helical" evidence="1">
    <location>
        <begin position="44"/>
        <end position="74"/>
    </location>
</feature>
<organism evidence="2 3">
    <name type="scientific">Pseudoflavonifractor gallinarum</name>
    <dbReference type="NCBI Taxonomy" id="2779352"/>
    <lineage>
        <taxon>Bacteria</taxon>
        <taxon>Bacillati</taxon>
        <taxon>Bacillota</taxon>
        <taxon>Clostridia</taxon>
        <taxon>Eubacteriales</taxon>
        <taxon>Oscillospiraceae</taxon>
        <taxon>Pseudoflavonifractor</taxon>
    </lineage>
</organism>
<feature type="transmembrane region" description="Helical" evidence="1">
    <location>
        <begin position="12"/>
        <end position="32"/>
    </location>
</feature>
<dbReference type="Proteomes" id="UP000806211">
    <property type="component" value="Unassembled WGS sequence"/>
</dbReference>
<evidence type="ECO:0008006" key="4">
    <source>
        <dbReference type="Google" id="ProtNLM"/>
    </source>
</evidence>
<evidence type="ECO:0000313" key="2">
    <source>
        <dbReference type="EMBL" id="MBE5055337.1"/>
    </source>
</evidence>
<protein>
    <recommendedName>
        <fullName evidence="4">Biotin transporter</fullName>
    </recommendedName>
</protein>
<evidence type="ECO:0000256" key="1">
    <source>
        <dbReference type="SAM" id="Phobius"/>
    </source>
</evidence>
<evidence type="ECO:0000313" key="3">
    <source>
        <dbReference type="Proteomes" id="UP000806211"/>
    </source>
</evidence>